<name>A0A843UPA0_COLES</name>
<evidence type="ECO:0000313" key="2">
    <source>
        <dbReference type="EMBL" id="MQL84126.1"/>
    </source>
</evidence>
<dbReference type="Proteomes" id="UP000652761">
    <property type="component" value="Unassembled WGS sequence"/>
</dbReference>
<feature type="region of interest" description="Disordered" evidence="1">
    <location>
        <begin position="58"/>
        <end position="85"/>
    </location>
</feature>
<feature type="compositionally biased region" description="Acidic residues" evidence="1">
    <location>
        <begin position="73"/>
        <end position="84"/>
    </location>
</feature>
<organism evidence="2 3">
    <name type="scientific">Colocasia esculenta</name>
    <name type="common">Wild taro</name>
    <name type="synonym">Arum esculentum</name>
    <dbReference type="NCBI Taxonomy" id="4460"/>
    <lineage>
        <taxon>Eukaryota</taxon>
        <taxon>Viridiplantae</taxon>
        <taxon>Streptophyta</taxon>
        <taxon>Embryophyta</taxon>
        <taxon>Tracheophyta</taxon>
        <taxon>Spermatophyta</taxon>
        <taxon>Magnoliopsida</taxon>
        <taxon>Liliopsida</taxon>
        <taxon>Araceae</taxon>
        <taxon>Aroideae</taxon>
        <taxon>Colocasieae</taxon>
        <taxon>Colocasia</taxon>
    </lineage>
</organism>
<dbReference type="AlphaFoldDB" id="A0A843UPA0"/>
<gene>
    <name evidence="2" type="ORF">Taro_016629</name>
</gene>
<keyword evidence="3" id="KW-1185">Reference proteome</keyword>
<reference evidence="2" key="1">
    <citation type="submission" date="2017-07" db="EMBL/GenBank/DDBJ databases">
        <title>Taro Niue Genome Assembly and Annotation.</title>
        <authorList>
            <person name="Atibalentja N."/>
            <person name="Keating K."/>
            <person name="Fields C.J."/>
        </authorList>
    </citation>
    <scope>NUCLEOTIDE SEQUENCE</scope>
    <source>
        <strain evidence="2">Niue_2</strain>
        <tissue evidence="2">Leaf</tissue>
    </source>
</reference>
<proteinExistence type="predicted"/>
<comment type="caution">
    <text evidence="2">The sequence shown here is derived from an EMBL/GenBank/DDBJ whole genome shotgun (WGS) entry which is preliminary data.</text>
</comment>
<sequence>MTIETGVGRSRHGYCRDGLVNATEVGKGHDKTGTRIATAYLSLSERDGNEVDMKKKKALALKASPSTKKATEESESSTSEEDSGADISTSLEEIVRLWLLEVGMVFLLVGMSRGERRELSLGVRIRVSSRPQHPRVLPILRLHSRLSWRLRLRCQFPRLMTMVDPPS</sequence>
<accession>A0A843UPA0</accession>
<evidence type="ECO:0000313" key="3">
    <source>
        <dbReference type="Proteomes" id="UP000652761"/>
    </source>
</evidence>
<evidence type="ECO:0000256" key="1">
    <source>
        <dbReference type="SAM" id="MobiDB-lite"/>
    </source>
</evidence>
<dbReference type="EMBL" id="NMUH01000740">
    <property type="protein sequence ID" value="MQL84126.1"/>
    <property type="molecule type" value="Genomic_DNA"/>
</dbReference>
<protein>
    <submittedName>
        <fullName evidence="2">Uncharacterized protein</fullName>
    </submittedName>
</protein>